<organism evidence="1 2">
    <name type="scientific">Sphingobacterium siyangense</name>
    <dbReference type="NCBI Taxonomy" id="459529"/>
    <lineage>
        <taxon>Bacteria</taxon>
        <taxon>Pseudomonadati</taxon>
        <taxon>Bacteroidota</taxon>
        <taxon>Sphingobacteriia</taxon>
        <taxon>Sphingobacteriales</taxon>
        <taxon>Sphingobacteriaceae</taxon>
        <taxon>Sphingobacterium</taxon>
    </lineage>
</organism>
<dbReference type="EMBL" id="MCAQ01000026">
    <property type="protein sequence ID" value="RKF33226.1"/>
    <property type="molecule type" value="Genomic_DNA"/>
</dbReference>
<keyword evidence="2" id="KW-1185">Reference proteome</keyword>
<dbReference type="AlphaFoldDB" id="A0A420FJX4"/>
<dbReference type="RefSeq" id="WP_120335503.1">
    <property type="nucleotide sequence ID" value="NZ_MCAQ01000026.1"/>
</dbReference>
<reference evidence="1 2" key="1">
    <citation type="submission" date="2016-07" db="EMBL/GenBank/DDBJ databases">
        <title>Genome analysis of Sphingobacterium siyangense T12B17.</title>
        <authorList>
            <person name="Xu D."/>
            <person name="Su Y."/>
            <person name="Zheng S."/>
        </authorList>
    </citation>
    <scope>NUCLEOTIDE SEQUENCE [LARGE SCALE GENOMIC DNA]</scope>
    <source>
        <strain evidence="1 2">T12B17</strain>
    </source>
</reference>
<gene>
    <name evidence="1" type="ORF">BCY89_13460</name>
</gene>
<evidence type="ECO:0000313" key="1">
    <source>
        <dbReference type="EMBL" id="RKF33226.1"/>
    </source>
</evidence>
<comment type="caution">
    <text evidence="1">The sequence shown here is derived from an EMBL/GenBank/DDBJ whole genome shotgun (WGS) entry which is preliminary data.</text>
</comment>
<protein>
    <submittedName>
        <fullName evidence="1">Uncharacterized protein</fullName>
    </submittedName>
</protein>
<proteinExistence type="predicted"/>
<name>A0A420FJX4_9SPHI</name>
<evidence type="ECO:0000313" key="2">
    <source>
        <dbReference type="Proteomes" id="UP000286402"/>
    </source>
</evidence>
<accession>A0A420FJX4</accession>
<dbReference type="Proteomes" id="UP000286402">
    <property type="component" value="Unassembled WGS sequence"/>
</dbReference>
<sequence>MKQLIFTVLFASLFSLGYGQTTVQLSKTSKGAPIMFVDSVQIGQADLQKLKPDDIATIKVYKDTQAFKHIDSNANGALYVETKQFCRKRFLNYFTAKSPDFKRLLESQENDDGFHYILHGKLLGKGYEAKLAAINDKFFKSITIIEKKELVDKYGATDKNFGILIVADDPET</sequence>